<dbReference type="RefSeq" id="WP_194509285.1">
    <property type="nucleotide sequence ID" value="NZ_JADILU010000007.1"/>
</dbReference>
<organism evidence="1 2">
    <name type="scientific">Psychroserpens luteus</name>
    <dbReference type="NCBI Taxonomy" id="1434066"/>
    <lineage>
        <taxon>Bacteria</taxon>
        <taxon>Pseudomonadati</taxon>
        <taxon>Bacteroidota</taxon>
        <taxon>Flavobacteriia</taxon>
        <taxon>Flavobacteriales</taxon>
        <taxon>Flavobacteriaceae</taxon>
        <taxon>Psychroserpens</taxon>
    </lineage>
</organism>
<dbReference type="Proteomes" id="UP001597548">
    <property type="component" value="Unassembled WGS sequence"/>
</dbReference>
<protein>
    <submittedName>
        <fullName evidence="1">WG repeat-containing protein</fullName>
    </submittedName>
</protein>
<comment type="caution">
    <text evidence="1">The sequence shown here is derived from an EMBL/GenBank/DDBJ whole genome shotgun (WGS) entry which is preliminary data.</text>
</comment>
<proteinExistence type="predicted"/>
<evidence type="ECO:0000313" key="1">
    <source>
        <dbReference type="EMBL" id="MFD2915829.1"/>
    </source>
</evidence>
<keyword evidence="2" id="KW-1185">Reference proteome</keyword>
<evidence type="ECO:0000313" key="2">
    <source>
        <dbReference type="Proteomes" id="UP001597548"/>
    </source>
</evidence>
<name>A0ABW5ZS65_9FLAO</name>
<gene>
    <name evidence="1" type="ORF">ACFS29_09275</name>
</gene>
<sequence length="642" mass="74316">MKLNFTIAIYLLFTFTLLIAQSNEVEFGNNNTLTDVNISNKNLYVNNLNKNVYSYTNVNKVINLSPLFKTVKLFVDSIDEHTDLKTDGLKKEYSALKNDLERLSNTSSGNHIEQLNKVLKKFLSLYVNALKHGAINLENNAGDAFVLFSDYQNNPSDFKIEEPVEGKLFISNIRRRSLDNKNNIFVYPFMEGKAIIKNKNKYGFIDIYGNIIVDTEYDNVRNFSNGYAVCSTGEFIYILDEYGNKLKNKNKLTVGYEKIYFGDFNEGWFKVEETNTYTDSSRVPKLIFETTIFNYYNEKYTPMNLEKYYKATDFCNGFAYVADSLSFKKINSKGETVKTFDSTIIDVSRNKKCLSIFSFINKFTKSEKKESTQNISYTAAIPYHSDRYDYPEIDVSHPILVDSIIIENDSLTDYSLSQTKLVESSYYPIVYTSITADTPYNQRYNYNDIFSTINNSRVDSGDGYCILKDENEEDLLKPFKNIILLENDFFLYSSGLAQNQEYIVQPKFFENNIYSTNNYYEYMHYITKFNSLGLVKPDSQVIVSENSNYNTLHSYNDKLFVFGKIRFSHRREVNPSNKKGHINFPLIFVKYGLVNSSGVEVLKINYDKITLLSNELVRTQLNGKTETFYIDQYGNAILTKKL</sequence>
<dbReference type="EMBL" id="JBHUOS010000008">
    <property type="protein sequence ID" value="MFD2915829.1"/>
    <property type="molecule type" value="Genomic_DNA"/>
</dbReference>
<dbReference type="Pfam" id="PF14903">
    <property type="entry name" value="WG_beta_rep"/>
    <property type="match status" value="2"/>
</dbReference>
<reference evidence="2" key="1">
    <citation type="journal article" date="2019" name="Int. J. Syst. Evol. Microbiol.">
        <title>The Global Catalogue of Microorganisms (GCM) 10K type strain sequencing project: providing services to taxonomists for standard genome sequencing and annotation.</title>
        <authorList>
            <consortium name="The Broad Institute Genomics Platform"/>
            <consortium name="The Broad Institute Genome Sequencing Center for Infectious Disease"/>
            <person name="Wu L."/>
            <person name="Ma J."/>
        </authorList>
    </citation>
    <scope>NUCLEOTIDE SEQUENCE [LARGE SCALE GENOMIC DNA]</scope>
    <source>
        <strain evidence="2">KCTC 32514</strain>
    </source>
</reference>
<dbReference type="InterPro" id="IPR032774">
    <property type="entry name" value="WG_beta_rep"/>
</dbReference>
<accession>A0ABW5ZS65</accession>